<accession>A0ABX3VJ85</accession>
<evidence type="ECO:0000313" key="1">
    <source>
        <dbReference type="EMBL" id="ORW29574.1"/>
    </source>
</evidence>
<proteinExistence type="predicted"/>
<dbReference type="EMBL" id="LQPK01000020">
    <property type="protein sequence ID" value="ORW29574.1"/>
    <property type="molecule type" value="Genomic_DNA"/>
</dbReference>
<dbReference type="Proteomes" id="UP000193801">
    <property type="component" value="Unassembled WGS sequence"/>
</dbReference>
<comment type="caution">
    <text evidence="1">The sequence shown here is derived from an EMBL/GenBank/DDBJ whole genome shotgun (WGS) entry which is preliminary data.</text>
</comment>
<name>A0ABX3VJ85_9MYCO</name>
<reference evidence="1 2" key="1">
    <citation type="journal article" date="2015" name="Emerg. Microbes Infect.">
        <title>Characterization of 17 strains belonging to the Mycobacterium simiae complex and description of Mycobacterium paraense sp. nov.</title>
        <authorList>
            <person name="Fusco da Costa A.R."/>
            <person name="Fedrizzi T."/>
            <person name="Lopes M.L."/>
            <person name="Pecorari M."/>
            <person name="Oliveira da Costa W.L."/>
            <person name="Giacobazzi E."/>
            <person name="da Costa Bahia J.R."/>
            <person name="De Sanctis V."/>
            <person name="Batista Lima K.V."/>
            <person name="Bertorelli R."/>
            <person name="Grottola A."/>
            <person name="Fabio A."/>
            <person name="Mariottini A."/>
            <person name="Ferretti P."/>
            <person name="Di Leva F."/>
            <person name="Fregni Serpini G."/>
            <person name="Tagliazucchi S."/>
            <person name="Rumpianesi F."/>
            <person name="Jousson O."/>
            <person name="Segata N."/>
            <person name="Tortoli E."/>
        </authorList>
    </citation>
    <scope>NUCLEOTIDE SEQUENCE [LARGE SCALE GENOMIC DNA]</scope>
    <source>
        <strain evidence="1 2">FI-07156</strain>
    </source>
</reference>
<protein>
    <submittedName>
        <fullName evidence="1">Uncharacterized protein</fullName>
    </submittedName>
</protein>
<evidence type="ECO:0000313" key="2">
    <source>
        <dbReference type="Proteomes" id="UP000193801"/>
    </source>
</evidence>
<gene>
    <name evidence="1" type="ORF">AWB91_23085</name>
</gene>
<keyword evidence="2" id="KW-1185">Reference proteome</keyword>
<organism evidence="1 2">
    <name type="scientific">Mycobacterium paraense</name>
    <dbReference type="NCBI Taxonomy" id="767916"/>
    <lineage>
        <taxon>Bacteria</taxon>
        <taxon>Bacillati</taxon>
        <taxon>Actinomycetota</taxon>
        <taxon>Actinomycetes</taxon>
        <taxon>Mycobacteriales</taxon>
        <taxon>Mycobacteriaceae</taxon>
        <taxon>Mycobacterium</taxon>
        <taxon>Mycobacterium simiae complex</taxon>
    </lineage>
</organism>
<sequence length="119" mass="13369">MPILDGYVAMAFGFNRDGFSEGGESRRNRIRRVIDALAAFLTEHRDQMIELRETARAAVRDIDVASDLRLLDIVIWCSQDDLLERAGKMRNAWLDAPHRAYEPDPVTSIPVTAGGGQNR</sequence>